<dbReference type="AlphaFoldDB" id="A0A7W7AJE6"/>
<dbReference type="EMBL" id="JACHNY010000004">
    <property type="protein sequence ID" value="MBB4618128.1"/>
    <property type="molecule type" value="Genomic_DNA"/>
</dbReference>
<keyword evidence="3" id="KW-1185">Reference proteome</keyword>
<dbReference type="GO" id="GO:0016787">
    <property type="term" value="F:hydrolase activity"/>
    <property type="evidence" value="ECO:0007669"/>
    <property type="project" value="InterPro"/>
</dbReference>
<reference evidence="2 3" key="1">
    <citation type="submission" date="2020-08" db="EMBL/GenBank/DDBJ databases">
        <title>Genomic Encyclopedia of Type Strains, Phase IV (KMG-IV): sequencing the most valuable type-strain genomes for metagenomic binning, comparative biology and taxonomic classification.</title>
        <authorList>
            <person name="Goeker M."/>
        </authorList>
    </citation>
    <scope>NUCLEOTIDE SEQUENCE [LARGE SCALE GENOMIC DNA]</scope>
    <source>
        <strain evidence="2 3">DSM 15867</strain>
    </source>
</reference>
<evidence type="ECO:0000259" key="1">
    <source>
        <dbReference type="PROSITE" id="PS50206"/>
    </source>
</evidence>
<dbReference type="InterPro" id="IPR029021">
    <property type="entry name" value="Prot-tyrosine_phosphatase-like"/>
</dbReference>
<dbReference type="NCBIfam" id="TIGR01244">
    <property type="entry name" value="TIGR01244 family sulfur transferase"/>
    <property type="match status" value="1"/>
</dbReference>
<evidence type="ECO:0000313" key="2">
    <source>
        <dbReference type="EMBL" id="MBB4618128.1"/>
    </source>
</evidence>
<dbReference type="Proteomes" id="UP000574769">
    <property type="component" value="Unassembled WGS sequence"/>
</dbReference>
<proteinExistence type="predicted"/>
<gene>
    <name evidence="2" type="ORF">GGQ96_002264</name>
</gene>
<dbReference type="RefSeq" id="WP_184114602.1">
    <property type="nucleotide sequence ID" value="NZ_JACHNY010000004.1"/>
</dbReference>
<dbReference type="InterPro" id="IPR005939">
    <property type="entry name" value="BLH_phosphatase-like"/>
</dbReference>
<sequence length="144" mass="14687">MAQIRTLNESVAVAPQIVPADVPVIKQAGFVAIVNNRPDGEEPGQPSGDSIREAAEAAGLAYTAIPVTPAGIGHAELDAMVQALTAADGPVLAYCRSGTRSCNLWALAAARAGRNPTLLIAQAEAAGYDLSALRPTLESLSAAQ</sequence>
<feature type="domain" description="Rhodanese" evidence="1">
    <location>
        <begin position="72"/>
        <end position="132"/>
    </location>
</feature>
<dbReference type="Pfam" id="PF04273">
    <property type="entry name" value="BLH_phosphatase"/>
    <property type="match status" value="1"/>
</dbReference>
<evidence type="ECO:0000313" key="3">
    <source>
        <dbReference type="Proteomes" id="UP000574769"/>
    </source>
</evidence>
<dbReference type="PROSITE" id="PS50206">
    <property type="entry name" value="RHODANESE_3"/>
    <property type="match status" value="1"/>
</dbReference>
<protein>
    <submittedName>
        <fullName evidence="2">Uncharacterized protein (TIGR01244 family)</fullName>
    </submittedName>
</protein>
<comment type="caution">
    <text evidence="2">The sequence shown here is derived from an EMBL/GenBank/DDBJ whole genome shotgun (WGS) entry which is preliminary data.</text>
</comment>
<organism evidence="2 3">
    <name type="scientific">Sphingomonas abaci</name>
    <dbReference type="NCBI Taxonomy" id="237611"/>
    <lineage>
        <taxon>Bacteria</taxon>
        <taxon>Pseudomonadati</taxon>
        <taxon>Pseudomonadota</taxon>
        <taxon>Alphaproteobacteria</taxon>
        <taxon>Sphingomonadales</taxon>
        <taxon>Sphingomonadaceae</taxon>
        <taxon>Sphingomonas</taxon>
    </lineage>
</organism>
<dbReference type="InterPro" id="IPR001763">
    <property type="entry name" value="Rhodanese-like_dom"/>
</dbReference>
<accession>A0A7W7AJE6</accession>
<name>A0A7W7AJE6_9SPHN</name>
<dbReference type="CDD" id="cd14503">
    <property type="entry name" value="PTP-bact"/>
    <property type="match status" value="1"/>
</dbReference>
<dbReference type="Gene3D" id="3.90.190.10">
    <property type="entry name" value="Protein tyrosine phosphatase superfamily"/>
    <property type="match status" value="1"/>
</dbReference>